<keyword evidence="2" id="KW-0560">Oxidoreductase</keyword>
<dbReference type="OrthoDB" id="7157734at2"/>
<name>A0A238LBQ1_9RHOB</name>
<evidence type="ECO:0000313" key="2">
    <source>
        <dbReference type="EMBL" id="SMY07041.1"/>
    </source>
</evidence>
<feature type="transmembrane region" description="Helical" evidence="1">
    <location>
        <begin position="33"/>
        <end position="51"/>
    </location>
</feature>
<evidence type="ECO:0000256" key="1">
    <source>
        <dbReference type="SAM" id="Phobius"/>
    </source>
</evidence>
<feature type="transmembrane region" description="Helical" evidence="1">
    <location>
        <begin position="88"/>
        <end position="106"/>
    </location>
</feature>
<feature type="transmembrane region" description="Helical" evidence="1">
    <location>
        <begin position="151"/>
        <end position="168"/>
    </location>
</feature>
<proteinExistence type="predicted"/>
<reference evidence="3" key="1">
    <citation type="submission" date="2017-05" db="EMBL/GenBank/DDBJ databases">
        <authorList>
            <person name="Rodrigo-Torres L."/>
            <person name="Arahal R. D."/>
            <person name="Lucena T."/>
        </authorList>
    </citation>
    <scope>NUCLEOTIDE SEQUENCE [LARGE SCALE GENOMIC DNA]</scope>
    <source>
        <strain evidence="3">CECT 8899</strain>
    </source>
</reference>
<dbReference type="PANTHER" id="PTHR38457">
    <property type="entry name" value="REGULATOR ABRB-RELATED"/>
    <property type="match status" value="1"/>
</dbReference>
<dbReference type="EMBL" id="FXZK01000001">
    <property type="protein sequence ID" value="SMY07041.1"/>
    <property type="molecule type" value="Genomic_DNA"/>
</dbReference>
<dbReference type="NCBIfam" id="TIGR03082">
    <property type="entry name" value="Gneg_AbrB_dup"/>
    <property type="match status" value="2"/>
</dbReference>
<dbReference type="PROSITE" id="PS51257">
    <property type="entry name" value="PROKAR_LIPOPROTEIN"/>
    <property type="match status" value="1"/>
</dbReference>
<dbReference type="InterPro" id="IPR017516">
    <property type="entry name" value="AbrB_dup"/>
</dbReference>
<organism evidence="2 3">
    <name type="scientific">Flavimaricola marinus</name>
    <dbReference type="NCBI Taxonomy" id="1819565"/>
    <lineage>
        <taxon>Bacteria</taxon>
        <taxon>Pseudomonadati</taxon>
        <taxon>Pseudomonadota</taxon>
        <taxon>Alphaproteobacteria</taxon>
        <taxon>Rhodobacterales</taxon>
        <taxon>Paracoccaceae</taxon>
        <taxon>Flavimaricola</taxon>
    </lineage>
</organism>
<accession>A0A238LBQ1</accession>
<feature type="transmembrane region" description="Helical" evidence="1">
    <location>
        <begin position="265"/>
        <end position="288"/>
    </location>
</feature>
<dbReference type="Proteomes" id="UP000201613">
    <property type="component" value="Unassembled WGS sequence"/>
</dbReference>
<dbReference type="GO" id="GO:0010468">
    <property type="term" value="P:regulation of gene expression"/>
    <property type="evidence" value="ECO:0007669"/>
    <property type="project" value="InterPro"/>
</dbReference>
<gene>
    <name evidence="2" type="ORF">LOM8899_01173</name>
</gene>
<dbReference type="GO" id="GO:0004497">
    <property type="term" value="F:monooxygenase activity"/>
    <property type="evidence" value="ECO:0007669"/>
    <property type="project" value="UniProtKB-KW"/>
</dbReference>
<protein>
    <submittedName>
        <fullName evidence="2">Putative ammonia monooxygenase</fullName>
    </submittedName>
</protein>
<feature type="transmembrane region" description="Helical" evidence="1">
    <location>
        <begin position="235"/>
        <end position="253"/>
    </location>
</feature>
<dbReference type="RefSeq" id="WP_093991138.1">
    <property type="nucleotide sequence ID" value="NZ_FXZK01000001.1"/>
</dbReference>
<keyword evidence="3" id="KW-1185">Reference proteome</keyword>
<feature type="transmembrane region" description="Helical" evidence="1">
    <location>
        <begin position="319"/>
        <end position="344"/>
    </location>
</feature>
<feature type="transmembrane region" description="Helical" evidence="1">
    <location>
        <begin position="60"/>
        <end position="82"/>
    </location>
</feature>
<dbReference type="PANTHER" id="PTHR38457:SF1">
    <property type="entry name" value="REGULATOR ABRB-RELATED"/>
    <property type="match status" value="1"/>
</dbReference>
<keyword evidence="2" id="KW-0503">Monooxygenase</keyword>
<keyword evidence="1" id="KW-0812">Transmembrane</keyword>
<dbReference type="InterPro" id="IPR007820">
    <property type="entry name" value="AbrB_fam"/>
</dbReference>
<evidence type="ECO:0000313" key="3">
    <source>
        <dbReference type="Proteomes" id="UP000201613"/>
    </source>
</evidence>
<dbReference type="GO" id="GO:0016020">
    <property type="term" value="C:membrane"/>
    <property type="evidence" value="ECO:0007669"/>
    <property type="project" value="InterPro"/>
</dbReference>
<keyword evidence="1" id="KW-0472">Membrane</keyword>
<dbReference type="PIRSF" id="PIRSF038991">
    <property type="entry name" value="Protein_AbrB"/>
    <property type="match status" value="1"/>
</dbReference>
<keyword evidence="1" id="KW-1133">Transmembrane helix</keyword>
<dbReference type="AlphaFoldDB" id="A0A238LBQ1"/>
<sequence length="347" mass="36309">MADRSSLIAQGWALLLGAACGYAAFAAGMPLPWMLGPMVGTTIAALFSAPIRGPEKLRPFVIPVIGVLLGSSVTAEILASALGWWPSLLVLIPFLVCAAVVSFHFYRRVAGYDPVTAYFCAMPGGLNDMLILGGAAGGQETRIALAHASRILIVVTFVVIFYSVALGVTATGRSAGWVRLDVLSWRDWLILGGCAILGARLGKIARLPAPQIVGPMILSGAAHVAALVTVPPPTLAVIVAQIVVGTVVGCRFVGSTARQVGRDILFAAISTALMIAVAVVFAFGLSAWTDIPVSQTFLGYSPGGLTEMSLLALAMEQDVTYVSALHIIRITMVIMAAAPIFALLRRR</sequence>
<dbReference type="Pfam" id="PF05145">
    <property type="entry name" value="AbrB"/>
    <property type="match status" value="1"/>
</dbReference>